<dbReference type="Pfam" id="PF22936">
    <property type="entry name" value="Pol_BBD"/>
    <property type="match status" value="1"/>
</dbReference>
<keyword evidence="7" id="KW-1185">Reference proteome</keyword>
<sequence length="814" mass="92333">MVATTQLAAPARSVEARLAVLLPGCSGRDPPPARAAPARPARLVLDCYRPSELRGGSCQHLWPLVVSGCVLSLSFICSFSPHMASSSSSPVRNLLYSPSGVPIFEGDAYDFWHVQMRTLFLSQGLWDLIQVGFSKPTAENPSSSWDVSQLKEYSENLKRDAKALLYIQQGIGRSIFPRIMGALTAKEAREILKNDFQGSSKVVSFKLQNLWQEFDTLSMKESDDTYSYFTRITSLTNKIKSFGDCVEEKKVILKILKTLTHKYAVVVTVTEEAKDVNTLTINDLMGSLQAHEERMKRFEPQNLEQAFQSKVVLHQDKHNYEIDKRSENFRPNQRPVLFCNLCRRNNHDTFDCFYKCKRCAKPTHFAKDCPHRQRPNPQHNEEAKFSEQEGDEDFVFYSCDSAGTTMSDVWYLDSGCSNHMTNNKDAFILLDETSKSQVILGDGTTKEIYGKGTIAIKSKSGNLKYVPEVQFVPDLAQNLLSVGQLIKRGYKLIFDNPYCTIIDKTTSQVIARIAMSPNKVFPVSLPYQERNMFVGNNAKTVKWHNRYGHLNISDLTKLQRKHLVYGLPKLHDGVNVCHECALCKIHKLPHPQSSSRRTSRPLELVHADVWGSSRTSSLSGKNYFLLLVDDFTRMMWVYLLENKSNVFSKFKNFKALAENEANTKIKTLRTDRGGEFLSNAFTSFCQDHGIKRELTVRGTPEQNGVAERRNRTIIEMARCMMLESKLPKKFWAEAVNTACYILNRSPCRALVNTTPFEAWSKIKPDISHLRIFGSLTYSLDTTQSKDKLEEKGVMGILLGYSDSSKAYRIYNPST</sequence>
<dbReference type="InterPro" id="IPR057670">
    <property type="entry name" value="SH3_retrovirus"/>
</dbReference>
<keyword evidence="2" id="KW-0863">Zinc-finger</keyword>
<feature type="domain" description="CCHC-type" evidence="4">
    <location>
        <begin position="355"/>
        <end position="370"/>
    </location>
</feature>
<feature type="region of interest" description="Disordered" evidence="3">
    <location>
        <begin position="368"/>
        <end position="388"/>
    </location>
</feature>
<dbReference type="InterPro" id="IPR039537">
    <property type="entry name" value="Retrotran_Ty1/copia-like"/>
</dbReference>
<evidence type="ECO:0000313" key="6">
    <source>
        <dbReference type="EMBL" id="KAK8913590.1"/>
    </source>
</evidence>
<dbReference type="Pfam" id="PF25597">
    <property type="entry name" value="SH3_retrovirus"/>
    <property type="match status" value="1"/>
</dbReference>
<dbReference type="Pfam" id="PF14223">
    <property type="entry name" value="Retrotran_gag_2"/>
    <property type="match status" value="1"/>
</dbReference>
<organism evidence="6 7">
    <name type="scientific">Platanthera zijinensis</name>
    <dbReference type="NCBI Taxonomy" id="2320716"/>
    <lineage>
        <taxon>Eukaryota</taxon>
        <taxon>Viridiplantae</taxon>
        <taxon>Streptophyta</taxon>
        <taxon>Embryophyta</taxon>
        <taxon>Tracheophyta</taxon>
        <taxon>Spermatophyta</taxon>
        <taxon>Magnoliopsida</taxon>
        <taxon>Liliopsida</taxon>
        <taxon>Asparagales</taxon>
        <taxon>Orchidaceae</taxon>
        <taxon>Orchidoideae</taxon>
        <taxon>Orchideae</taxon>
        <taxon>Orchidinae</taxon>
        <taxon>Platanthera</taxon>
    </lineage>
</organism>
<dbReference type="AlphaFoldDB" id="A0AAP0AS49"/>
<dbReference type="InterPro" id="IPR012337">
    <property type="entry name" value="RNaseH-like_sf"/>
</dbReference>
<dbReference type="Gene3D" id="3.30.420.10">
    <property type="entry name" value="Ribonuclease H-like superfamily/Ribonuclease H"/>
    <property type="match status" value="1"/>
</dbReference>
<dbReference type="InterPro" id="IPR001878">
    <property type="entry name" value="Znf_CCHC"/>
</dbReference>
<evidence type="ECO:0000259" key="4">
    <source>
        <dbReference type="PROSITE" id="PS50158"/>
    </source>
</evidence>
<protein>
    <recommendedName>
        <fullName evidence="8">Retrovirus-related Pol polyprotein from transposon TNT 1-94</fullName>
    </recommendedName>
</protein>
<dbReference type="InterPro" id="IPR036397">
    <property type="entry name" value="RNaseH_sf"/>
</dbReference>
<dbReference type="GO" id="GO:0003676">
    <property type="term" value="F:nucleic acid binding"/>
    <property type="evidence" value="ECO:0007669"/>
    <property type="project" value="InterPro"/>
</dbReference>
<dbReference type="GO" id="GO:0015074">
    <property type="term" value="P:DNA integration"/>
    <property type="evidence" value="ECO:0007669"/>
    <property type="project" value="InterPro"/>
</dbReference>
<dbReference type="InterPro" id="IPR025724">
    <property type="entry name" value="GAG-pre-integrase_dom"/>
</dbReference>
<name>A0AAP0AS49_9ASPA</name>
<accession>A0AAP0AS49</accession>
<keyword evidence="1" id="KW-0378">Hydrolase</keyword>
<reference evidence="6 7" key="1">
    <citation type="journal article" date="2022" name="Nat. Plants">
        <title>Genomes of leafy and leafless Platanthera orchids illuminate the evolution of mycoheterotrophy.</title>
        <authorList>
            <person name="Li M.H."/>
            <person name="Liu K.W."/>
            <person name="Li Z."/>
            <person name="Lu H.C."/>
            <person name="Ye Q.L."/>
            <person name="Zhang D."/>
            <person name="Wang J.Y."/>
            <person name="Li Y.F."/>
            <person name="Zhong Z.M."/>
            <person name="Liu X."/>
            <person name="Yu X."/>
            <person name="Liu D.K."/>
            <person name="Tu X.D."/>
            <person name="Liu B."/>
            <person name="Hao Y."/>
            <person name="Liao X.Y."/>
            <person name="Jiang Y.T."/>
            <person name="Sun W.H."/>
            <person name="Chen J."/>
            <person name="Chen Y.Q."/>
            <person name="Ai Y."/>
            <person name="Zhai J.W."/>
            <person name="Wu S.S."/>
            <person name="Zhou Z."/>
            <person name="Hsiao Y.Y."/>
            <person name="Wu W.L."/>
            <person name="Chen Y.Y."/>
            <person name="Lin Y.F."/>
            <person name="Hsu J.L."/>
            <person name="Li C.Y."/>
            <person name="Wang Z.W."/>
            <person name="Zhao X."/>
            <person name="Zhong W.Y."/>
            <person name="Ma X.K."/>
            <person name="Ma L."/>
            <person name="Huang J."/>
            <person name="Chen G.Z."/>
            <person name="Huang M.Z."/>
            <person name="Huang L."/>
            <person name="Peng D.H."/>
            <person name="Luo Y.B."/>
            <person name="Zou S.Q."/>
            <person name="Chen S.P."/>
            <person name="Lan S."/>
            <person name="Tsai W.C."/>
            <person name="Van de Peer Y."/>
            <person name="Liu Z.J."/>
        </authorList>
    </citation>
    <scope>NUCLEOTIDE SEQUENCE [LARGE SCALE GENOMIC DNA]</scope>
    <source>
        <strain evidence="6">Lor287</strain>
    </source>
</reference>
<evidence type="ECO:0000256" key="3">
    <source>
        <dbReference type="SAM" id="MobiDB-lite"/>
    </source>
</evidence>
<dbReference type="PROSITE" id="PS50994">
    <property type="entry name" value="INTEGRASE"/>
    <property type="match status" value="1"/>
</dbReference>
<dbReference type="GO" id="GO:0008270">
    <property type="term" value="F:zinc ion binding"/>
    <property type="evidence" value="ECO:0007669"/>
    <property type="project" value="UniProtKB-KW"/>
</dbReference>
<evidence type="ECO:0000256" key="2">
    <source>
        <dbReference type="PROSITE-ProRule" id="PRU00047"/>
    </source>
</evidence>
<dbReference type="PANTHER" id="PTHR42648:SF18">
    <property type="entry name" value="RETROTRANSPOSON, UNCLASSIFIED-LIKE PROTEIN"/>
    <property type="match status" value="1"/>
</dbReference>
<comment type="caution">
    <text evidence="6">The sequence shown here is derived from an EMBL/GenBank/DDBJ whole genome shotgun (WGS) entry which is preliminary data.</text>
</comment>
<keyword evidence="2" id="KW-0862">Zinc</keyword>
<keyword evidence="1" id="KW-0645">Protease</keyword>
<dbReference type="GO" id="GO:0008233">
    <property type="term" value="F:peptidase activity"/>
    <property type="evidence" value="ECO:0007669"/>
    <property type="project" value="UniProtKB-KW"/>
</dbReference>
<evidence type="ECO:0000259" key="5">
    <source>
        <dbReference type="PROSITE" id="PS50994"/>
    </source>
</evidence>
<evidence type="ECO:0000256" key="1">
    <source>
        <dbReference type="ARBA" id="ARBA00022670"/>
    </source>
</evidence>
<dbReference type="SUPFAM" id="SSF53098">
    <property type="entry name" value="Ribonuclease H-like"/>
    <property type="match status" value="1"/>
</dbReference>
<dbReference type="GO" id="GO:0006508">
    <property type="term" value="P:proteolysis"/>
    <property type="evidence" value="ECO:0007669"/>
    <property type="project" value="UniProtKB-KW"/>
</dbReference>
<feature type="domain" description="Integrase catalytic" evidence="5">
    <location>
        <begin position="597"/>
        <end position="763"/>
    </location>
</feature>
<gene>
    <name evidence="6" type="ORF">KSP39_PZI024172</name>
</gene>
<dbReference type="EMBL" id="JBBWWQ010000021">
    <property type="protein sequence ID" value="KAK8913590.1"/>
    <property type="molecule type" value="Genomic_DNA"/>
</dbReference>
<dbReference type="Pfam" id="PF00665">
    <property type="entry name" value="rve"/>
    <property type="match status" value="1"/>
</dbReference>
<evidence type="ECO:0000313" key="7">
    <source>
        <dbReference type="Proteomes" id="UP001418222"/>
    </source>
</evidence>
<dbReference type="Proteomes" id="UP001418222">
    <property type="component" value="Unassembled WGS sequence"/>
</dbReference>
<keyword evidence="2" id="KW-0479">Metal-binding</keyword>
<dbReference type="PANTHER" id="PTHR42648">
    <property type="entry name" value="TRANSPOSASE, PUTATIVE-RELATED"/>
    <property type="match status" value="1"/>
</dbReference>
<evidence type="ECO:0008006" key="8">
    <source>
        <dbReference type="Google" id="ProtNLM"/>
    </source>
</evidence>
<proteinExistence type="predicted"/>
<dbReference type="InterPro" id="IPR001584">
    <property type="entry name" value="Integrase_cat-core"/>
</dbReference>
<dbReference type="PROSITE" id="PS50158">
    <property type="entry name" value="ZF_CCHC"/>
    <property type="match status" value="1"/>
</dbReference>
<dbReference type="Pfam" id="PF13976">
    <property type="entry name" value="gag_pre-integrs"/>
    <property type="match status" value="1"/>
</dbReference>
<dbReference type="InterPro" id="IPR054722">
    <property type="entry name" value="PolX-like_BBD"/>
</dbReference>